<gene>
    <name evidence="2" type="ORF">ACFO0A_13715</name>
</gene>
<comment type="caution">
    <text evidence="2">The sequence shown here is derived from an EMBL/GenBank/DDBJ whole genome shotgun (WGS) entry which is preliminary data.</text>
</comment>
<dbReference type="Gene3D" id="3.40.50.1820">
    <property type="entry name" value="alpha/beta hydrolase"/>
    <property type="match status" value="1"/>
</dbReference>
<dbReference type="InterPro" id="IPR029058">
    <property type="entry name" value="AB_hydrolase_fold"/>
</dbReference>
<dbReference type="RefSeq" id="WP_379539562.1">
    <property type="nucleotide sequence ID" value="NZ_JBHSDR010000006.1"/>
</dbReference>
<protein>
    <submittedName>
        <fullName evidence="2">Alpha/beta fold hydrolase</fullName>
    </submittedName>
</protein>
<keyword evidence="2" id="KW-0378">Hydrolase</keyword>
<dbReference type="InterPro" id="IPR000073">
    <property type="entry name" value="AB_hydrolase_1"/>
</dbReference>
<evidence type="ECO:0000313" key="3">
    <source>
        <dbReference type="Proteomes" id="UP001595828"/>
    </source>
</evidence>
<dbReference type="SUPFAM" id="SSF53474">
    <property type="entry name" value="alpha/beta-Hydrolases"/>
    <property type="match status" value="1"/>
</dbReference>
<proteinExistence type="predicted"/>
<evidence type="ECO:0000259" key="1">
    <source>
        <dbReference type="Pfam" id="PF00561"/>
    </source>
</evidence>
<dbReference type="Proteomes" id="UP001595828">
    <property type="component" value="Unassembled WGS sequence"/>
</dbReference>
<dbReference type="PANTHER" id="PTHR43798">
    <property type="entry name" value="MONOACYLGLYCEROL LIPASE"/>
    <property type="match status" value="1"/>
</dbReference>
<dbReference type="EMBL" id="JBHSDR010000006">
    <property type="protein sequence ID" value="MFC4296112.1"/>
    <property type="molecule type" value="Genomic_DNA"/>
</dbReference>
<dbReference type="Pfam" id="PF00561">
    <property type="entry name" value="Abhydrolase_1"/>
    <property type="match status" value="1"/>
</dbReference>
<reference evidence="3" key="1">
    <citation type="journal article" date="2019" name="Int. J. Syst. Evol. Microbiol.">
        <title>The Global Catalogue of Microorganisms (GCM) 10K type strain sequencing project: providing services to taxonomists for standard genome sequencing and annotation.</title>
        <authorList>
            <consortium name="The Broad Institute Genomics Platform"/>
            <consortium name="The Broad Institute Genome Sequencing Center for Infectious Disease"/>
            <person name="Wu L."/>
            <person name="Ma J."/>
        </authorList>
    </citation>
    <scope>NUCLEOTIDE SEQUENCE [LARGE SCALE GENOMIC DNA]</scope>
    <source>
        <strain evidence="3">CGMCC 1.12989</strain>
    </source>
</reference>
<name>A0ABV8RS51_9SPHN</name>
<dbReference type="GO" id="GO:0016787">
    <property type="term" value="F:hydrolase activity"/>
    <property type="evidence" value="ECO:0007669"/>
    <property type="project" value="UniProtKB-KW"/>
</dbReference>
<accession>A0ABV8RS51</accession>
<dbReference type="InterPro" id="IPR050266">
    <property type="entry name" value="AB_hydrolase_sf"/>
</dbReference>
<dbReference type="PANTHER" id="PTHR43798:SF29">
    <property type="entry name" value="AB HYDROLASE-1 DOMAIN-CONTAINING PROTEIN"/>
    <property type="match status" value="1"/>
</dbReference>
<sequence length="231" mass="24485">MSRSPLVLLPGLACDAGLWAPQIAALAGVADITVGDTLQDFTIPDMARRILAAAPIRFALAGLSMGGYLAFEIMRQAPERVLRLALFDTSARPDTAEQTAFRKTSIAAVEESDDYEDLSRKSLPMLIAPGSDPEVGNAAVAMALRVGPATYIRQQQAIIARADSRPTLATITVPTLVAVGELDLLTPPPLAHEIADGIKGAKLEIIPQAAHLPTLEQPLATTRLLHGWLNG</sequence>
<keyword evidence="3" id="KW-1185">Reference proteome</keyword>
<feature type="domain" description="AB hydrolase-1" evidence="1">
    <location>
        <begin position="39"/>
        <end position="216"/>
    </location>
</feature>
<organism evidence="2 3">
    <name type="scientific">Novosphingobium tardum</name>
    <dbReference type="NCBI Taxonomy" id="1538021"/>
    <lineage>
        <taxon>Bacteria</taxon>
        <taxon>Pseudomonadati</taxon>
        <taxon>Pseudomonadota</taxon>
        <taxon>Alphaproteobacteria</taxon>
        <taxon>Sphingomonadales</taxon>
        <taxon>Sphingomonadaceae</taxon>
        <taxon>Novosphingobium</taxon>
    </lineage>
</organism>
<evidence type="ECO:0000313" key="2">
    <source>
        <dbReference type="EMBL" id="MFC4296112.1"/>
    </source>
</evidence>